<dbReference type="InterPro" id="IPR050204">
    <property type="entry name" value="AraC_XylS_family_regulators"/>
</dbReference>
<dbReference type="InterPro" id="IPR020449">
    <property type="entry name" value="Tscrpt_reg_AraC-type_HTH"/>
</dbReference>
<dbReference type="PANTHER" id="PTHR46796:SF7">
    <property type="entry name" value="ARAC FAMILY TRANSCRIPTIONAL REGULATOR"/>
    <property type="match status" value="1"/>
</dbReference>
<accession>A0ABW8K8T2</accession>
<dbReference type="PRINTS" id="PR00032">
    <property type="entry name" value="HTHARAC"/>
</dbReference>
<dbReference type="Proteomes" id="UP001620408">
    <property type="component" value="Unassembled WGS sequence"/>
</dbReference>
<sequence>MNSPDVWTPIDPLGEALHFLRMSGTFYCRSEFTAPWGLDLPPMPQCLMFHVITTGQCWLEVEGEAPQPLQPGDLALVSRGEGHRLVSTPGATAAPLFDLPREMISERYEVLRQGGGGANTNLICGAVRFDHPAAHQLIQLLPKVIRIQPRPSPHTDWIRDTLRFMAAEAETLRPGGETVITRLADILVIQAIRAWIERDSAAQSGWLGALQDRQVGRALQLIHRDPARTWTLATLAAEVAMSRSAFAARFTELVGVPAMHYIGRWRMHIALTRLKESHTTIADLASQLGYQSEAAFNRAFKRYIGVPPGTARRQADAA</sequence>
<dbReference type="InterPro" id="IPR032783">
    <property type="entry name" value="AraC_lig"/>
</dbReference>
<dbReference type="SUPFAM" id="SSF51215">
    <property type="entry name" value="Regulatory protein AraC"/>
    <property type="match status" value="1"/>
</dbReference>
<dbReference type="EMBL" id="JADIKD010000012">
    <property type="protein sequence ID" value="MFK2919241.1"/>
    <property type="molecule type" value="Genomic_DNA"/>
</dbReference>
<dbReference type="PROSITE" id="PS00041">
    <property type="entry name" value="HTH_ARAC_FAMILY_1"/>
    <property type="match status" value="1"/>
</dbReference>
<evidence type="ECO:0000256" key="2">
    <source>
        <dbReference type="ARBA" id="ARBA00023125"/>
    </source>
</evidence>
<keyword evidence="3" id="KW-0010">Activator</keyword>
<dbReference type="InterPro" id="IPR018060">
    <property type="entry name" value="HTH_AraC"/>
</dbReference>
<dbReference type="InterPro" id="IPR018062">
    <property type="entry name" value="HTH_AraC-typ_CS"/>
</dbReference>
<dbReference type="PANTHER" id="PTHR46796">
    <property type="entry name" value="HTH-TYPE TRANSCRIPTIONAL ACTIVATOR RHAS-RELATED"/>
    <property type="match status" value="1"/>
</dbReference>
<keyword evidence="2" id="KW-0238">DNA-binding</keyword>
<dbReference type="SMART" id="SM00342">
    <property type="entry name" value="HTH_ARAC"/>
    <property type="match status" value="1"/>
</dbReference>
<evidence type="ECO:0000256" key="1">
    <source>
        <dbReference type="ARBA" id="ARBA00023015"/>
    </source>
</evidence>
<evidence type="ECO:0000256" key="3">
    <source>
        <dbReference type="ARBA" id="ARBA00023159"/>
    </source>
</evidence>
<dbReference type="Pfam" id="PF12852">
    <property type="entry name" value="Cupin_6"/>
    <property type="match status" value="1"/>
</dbReference>
<dbReference type="RefSeq" id="WP_379983136.1">
    <property type="nucleotide sequence ID" value="NZ_JADIKD010000012.1"/>
</dbReference>
<keyword evidence="7" id="KW-1185">Reference proteome</keyword>
<evidence type="ECO:0000313" key="7">
    <source>
        <dbReference type="Proteomes" id="UP001620408"/>
    </source>
</evidence>
<dbReference type="InterPro" id="IPR037923">
    <property type="entry name" value="HTH-like"/>
</dbReference>
<evidence type="ECO:0000259" key="5">
    <source>
        <dbReference type="PROSITE" id="PS01124"/>
    </source>
</evidence>
<comment type="caution">
    <text evidence="6">The sequence shown here is derived from an EMBL/GenBank/DDBJ whole genome shotgun (WGS) entry which is preliminary data.</text>
</comment>
<dbReference type="PROSITE" id="PS01124">
    <property type="entry name" value="HTH_ARAC_FAMILY_2"/>
    <property type="match status" value="1"/>
</dbReference>
<dbReference type="InterPro" id="IPR009057">
    <property type="entry name" value="Homeodomain-like_sf"/>
</dbReference>
<evidence type="ECO:0000313" key="6">
    <source>
        <dbReference type="EMBL" id="MFK2919241.1"/>
    </source>
</evidence>
<organism evidence="6 7">
    <name type="scientific">Dyella koreensis</name>
    <dbReference type="NCBI Taxonomy" id="311235"/>
    <lineage>
        <taxon>Bacteria</taxon>
        <taxon>Pseudomonadati</taxon>
        <taxon>Pseudomonadota</taxon>
        <taxon>Gammaproteobacteria</taxon>
        <taxon>Lysobacterales</taxon>
        <taxon>Rhodanobacteraceae</taxon>
        <taxon>Dyella</taxon>
    </lineage>
</organism>
<reference evidence="6 7" key="1">
    <citation type="submission" date="2020-10" db="EMBL/GenBank/DDBJ databases">
        <title>Phylogeny of dyella-like bacteria.</title>
        <authorList>
            <person name="Fu J."/>
        </authorList>
    </citation>
    <scope>NUCLEOTIDE SEQUENCE [LARGE SCALE GENOMIC DNA]</scope>
    <source>
        <strain evidence="6 7">BB4</strain>
    </source>
</reference>
<gene>
    <name evidence="6" type="ORF">ISS97_18365</name>
</gene>
<dbReference type="SUPFAM" id="SSF46689">
    <property type="entry name" value="Homeodomain-like"/>
    <property type="match status" value="2"/>
</dbReference>
<feature type="domain" description="HTH araC/xylS-type" evidence="5">
    <location>
        <begin position="216"/>
        <end position="314"/>
    </location>
</feature>
<name>A0ABW8K8T2_9GAMM</name>
<keyword evidence="4" id="KW-0804">Transcription</keyword>
<protein>
    <submittedName>
        <fullName evidence="6">AraC family transcriptional regulator</fullName>
    </submittedName>
</protein>
<proteinExistence type="predicted"/>
<evidence type="ECO:0000256" key="4">
    <source>
        <dbReference type="ARBA" id="ARBA00023163"/>
    </source>
</evidence>
<dbReference type="Gene3D" id="1.10.10.60">
    <property type="entry name" value="Homeodomain-like"/>
    <property type="match status" value="2"/>
</dbReference>
<dbReference type="Pfam" id="PF12833">
    <property type="entry name" value="HTH_18"/>
    <property type="match status" value="1"/>
</dbReference>
<keyword evidence="1" id="KW-0805">Transcription regulation</keyword>